<dbReference type="AlphaFoldDB" id="G2MX87"/>
<sequence>MSYDYAYRRIKTSSTGYRKIEATITLPSLNDVALGIGAALYEYVGCDSPTFDFEFGFGLTGESTQYHLYRSIYVGGNDWQWISGYTFEPGSTYRLLIAAEDGYIKCYVYNSSGTLLYYNEFTVRGIRYDGLGKGLGVSRAYWFLQEVQLTLIITDGQTRWLERLQLLLMLLLLTA</sequence>
<name>G2MX87_9THEO</name>
<protein>
    <submittedName>
        <fullName evidence="1">Uncharacterized protein</fullName>
    </submittedName>
</protein>
<dbReference type="RefSeq" id="WP_014062634.1">
    <property type="nucleotide sequence ID" value="NC_015958.1"/>
</dbReference>
<reference evidence="1 2" key="1">
    <citation type="submission" date="2011-08" db="EMBL/GenBank/DDBJ databases">
        <title>Complete sequence of Thermoanaerobacter wiegelii Rt8.B1.</title>
        <authorList>
            <consortium name="US DOE Joint Genome Institute"/>
            <person name="Lucas S."/>
            <person name="Han J."/>
            <person name="Lapidus A."/>
            <person name="Cheng J.-F."/>
            <person name="Goodwin L."/>
            <person name="Pitluck S."/>
            <person name="Peters L."/>
            <person name="Mikhailova N."/>
            <person name="Zeytun A."/>
            <person name="Daligault H."/>
            <person name="Detter J.C."/>
            <person name="Han C."/>
            <person name="Tapia R."/>
            <person name="Land M."/>
            <person name="Hauser L."/>
            <person name="Kyrpides N."/>
            <person name="Ivanova N."/>
            <person name="Pagani I."/>
            <person name="Hemme C."/>
            <person name="Woyke T."/>
        </authorList>
    </citation>
    <scope>NUCLEOTIDE SEQUENCE [LARGE SCALE GENOMIC DNA]</scope>
    <source>
        <strain evidence="1 2">Rt8.B1</strain>
    </source>
</reference>
<dbReference type="HOGENOM" id="CLU_1531838_0_0_9"/>
<proteinExistence type="predicted"/>
<evidence type="ECO:0000313" key="2">
    <source>
        <dbReference type="Proteomes" id="UP000008276"/>
    </source>
</evidence>
<organism evidence="1 2">
    <name type="scientific">Thermoanaerobacter wiegelii Rt8.B1</name>
    <dbReference type="NCBI Taxonomy" id="697303"/>
    <lineage>
        <taxon>Bacteria</taxon>
        <taxon>Bacillati</taxon>
        <taxon>Bacillota</taxon>
        <taxon>Clostridia</taxon>
        <taxon>Thermoanaerobacterales</taxon>
        <taxon>Thermoanaerobacteraceae</taxon>
        <taxon>Thermoanaerobacter</taxon>
    </lineage>
</organism>
<keyword evidence="2" id="KW-1185">Reference proteome</keyword>
<dbReference type="KEGG" id="twi:Thewi_0945"/>
<dbReference type="eggNOG" id="ENOG5033WZ9">
    <property type="taxonomic scope" value="Bacteria"/>
</dbReference>
<dbReference type="EMBL" id="CP002991">
    <property type="protein sequence ID" value="AEM78374.1"/>
    <property type="molecule type" value="Genomic_DNA"/>
</dbReference>
<dbReference type="Proteomes" id="UP000008276">
    <property type="component" value="Chromosome"/>
</dbReference>
<evidence type="ECO:0000313" key="1">
    <source>
        <dbReference type="EMBL" id="AEM78374.1"/>
    </source>
</evidence>
<gene>
    <name evidence="1" type="ORF">Thewi_0945</name>
</gene>
<accession>G2MX87</accession>